<feature type="transmembrane region" description="Helical" evidence="1">
    <location>
        <begin position="334"/>
        <end position="365"/>
    </location>
</feature>
<reference evidence="2 3" key="1">
    <citation type="submission" date="2018-12" db="EMBL/GenBank/DDBJ databases">
        <authorList>
            <person name="Feng G."/>
            <person name="Zhu H."/>
        </authorList>
    </citation>
    <scope>NUCLEOTIDE SEQUENCE [LARGE SCALE GENOMIC DNA]</scope>
    <source>
        <strain evidence="2 3">KCTC 12533</strain>
    </source>
</reference>
<keyword evidence="3" id="KW-1185">Reference proteome</keyword>
<keyword evidence="1" id="KW-0812">Transmembrane</keyword>
<evidence type="ECO:0000313" key="3">
    <source>
        <dbReference type="Proteomes" id="UP000273500"/>
    </source>
</evidence>
<name>A0A428KUK4_9BACT</name>
<comment type="caution">
    <text evidence="2">The sequence shown here is derived from an EMBL/GenBank/DDBJ whole genome shotgun (WGS) entry which is preliminary data.</text>
</comment>
<feature type="transmembrane region" description="Helical" evidence="1">
    <location>
        <begin position="20"/>
        <end position="39"/>
    </location>
</feature>
<sequence length="371" mass="41867">MNSAHTRVLIRVVAKGFYRAHTGLLLSLFILLFSNFFYTNVLNQTHLTPDQIIETALKLAISSVSEPQGAAIFAVLLWAYSAKTWQYARARLQAPDTTFLYYSLNALPQPRQLRAWAVVQLVMVLPLLVMGAYAILVGVAYGYWLVPLLVPAYLLALTAYGARLYYRLTNHLHSEPAASVGPRWLRRWPKPLFSLFLFELLTRQRVAFVVTKVAAVVSIALLFGVFPDSHSDARLLGIVGLCVALIHAVLVYQSNEFELTYLRFARNLPYGKNRQFGQQVALFSLLLLPEMLWIIYFSGLPQALLGLLMMVSVTLLFRAVLYQTGRRMNRYLRIVFGLFMGFLLLGLFGYTAVLAVGSLLAAWVMQLRHAE</sequence>
<dbReference type="EMBL" id="RWIT01000002">
    <property type="protein sequence ID" value="RSK50200.1"/>
    <property type="molecule type" value="Genomic_DNA"/>
</dbReference>
<accession>A0A428KUK4</accession>
<keyword evidence="1" id="KW-1133">Transmembrane helix</keyword>
<dbReference type="RefSeq" id="WP_125418896.1">
    <property type="nucleotide sequence ID" value="NZ_RWIT01000002.1"/>
</dbReference>
<feature type="transmembrane region" description="Helical" evidence="1">
    <location>
        <begin position="233"/>
        <end position="255"/>
    </location>
</feature>
<dbReference type="AlphaFoldDB" id="A0A428KUK4"/>
<organism evidence="2 3">
    <name type="scientific">Hymenobacter rigui</name>
    <dbReference type="NCBI Taxonomy" id="334424"/>
    <lineage>
        <taxon>Bacteria</taxon>
        <taxon>Pseudomonadati</taxon>
        <taxon>Bacteroidota</taxon>
        <taxon>Cytophagia</taxon>
        <taxon>Cytophagales</taxon>
        <taxon>Hymenobacteraceae</taxon>
        <taxon>Hymenobacter</taxon>
    </lineage>
</organism>
<feature type="transmembrane region" description="Helical" evidence="1">
    <location>
        <begin position="276"/>
        <end position="297"/>
    </location>
</feature>
<gene>
    <name evidence="2" type="ORF">EI291_05980</name>
</gene>
<proteinExistence type="predicted"/>
<feature type="transmembrane region" description="Helical" evidence="1">
    <location>
        <begin position="141"/>
        <end position="162"/>
    </location>
</feature>
<dbReference type="OrthoDB" id="628904at2"/>
<dbReference type="Proteomes" id="UP000273500">
    <property type="component" value="Unassembled WGS sequence"/>
</dbReference>
<feature type="transmembrane region" description="Helical" evidence="1">
    <location>
        <begin position="206"/>
        <end position="227"/>
    </location>
</feature>
<feature type="transmembrane region" description="Helical" evidence="1">
    <location>
        <begin position="115"/>
        <end position="135"/>
    </location>
</feature>
<feature type="transmembrane region" description="Helical" evidence="1">
    <location>
        <begin position="303"/>
        <end position="322"/>
    </location>
</feature>
<protein>
    <submittedName>
        <fullName evidence="2">Uncharacterized protein</fullName>
    </submittedName>
</protein>
<keyword evidence="1" id="KW-0472">Membrane</keyword>
<evidence type="ECO:0000256" key="1">
    <source>
        <dbReference type="SAM" id="Phobius"/>
    </source>
</evidence>
<feature type="transmembrane region" description="Helical" evidence="1">
    <location>
        <begin position="59"/>
        <end position="80"/>
    </location>
</feature>
<evidence type="ECO:0000313" key="2">
    <source>
        <dbReference type="EMBL" id="RSK50200.1"/>
    </source>
</evidence>